<gene>
    <name evidence="13" type="ORF">PHACADRAFT_201465</name>
</gene>
<keyword evidence="7" id="KW-0560">Oxidoreductase</keyword>
<evidence type="ECO:0000256" key="3">
    <source>
        <dbReference type="ARBA" id="ARBA00007757"/>
    </source>
</evidence>
<comment type="similarity">
    <text evidence="3">Belongs to the homogentisate dioxygenase family.</text>
</comment>
<feature type="domain" description="Homogentisate 1,2-dioxygenase N-terminal" evidence="12">
    <location>
        <begin position="12"/>
        <end position="234"/>
    </location>
</feature>
<dbReference type="GO" id="GO:0004411">
    <property type="term" value="F:homogentisate 1,2-dioxygenase activity"/>
    <property type="evidence" value="ECO:0007669"/>
    <property type="project" value="UniProtKB-EC"/>
</dbReference>
<dbReference type="InterPro" id="IPR005708">
    <property type="entry name" value="Homogentis_dOase"/>
</dbReference>
<keyword evidence="6" id="KW-0223">Dioxygenase</keyword>
<evidence type="ECO:0000313" key="14">
    <source>
        <dbReference type="Proteomes" id="UP000008370"/>
    </source>
</evidence>
<feature type="domain" description="Homogentisate 1,2-dioxygenase C-terminal" evidence="11">
    <location>
        <begin position="236"/>
        <end position="384"/>
    </location>
</feature>
<evidence type="ECO:0000313" key="13">
    <source>
        <dbReference type="EMBL" id="EKM49770.1"/>
    </source>
</evidence>
<comment type="cofactor">
    <cofactor evidence="1 10">
        <name>Fe cation</name>
        <dbReference type="ChEBI" id="CHEBI:24875"/>
    </cofactor>
</comment>
<keyword evidence="14" id="KW-1185">Reference proteome</keyword>
<dbReference type="HOGENOM" id="CLU_027174_0_1_1"/>
<dbReference type="EMBL" id="JH930480">
    <property type="protein sequence ID" value="EKM49770.1"/>
    <property type="molecule type" value="Genomic_DNA"/>
</dbReference>
<dbReference type="InterPro" id="IPR011051">
    <property type="entry name" value="RmlC_Cupin_sf"/>
</dbReference>
<organism evidence="13 14">
    <name type="scientific">Phanerochaete carnosa (strain HHB-10118-sp)</name>
    <name type="common">White-rot fungus</name>
    <name type="synonym">Peniophora carnosa</name>
    <dbReference type="NCBI Taxonomy" id="650164"/>
    <lineage>
        <taxon>Eukaryota</taxon>
        <taxon>Fungi</taxon>
        <taxon>Dikarya</taxon>
        <taxon>Basidiomycota</taxon>
        <taxon>Agaricomycotina</taxon>
        <taxon>Agaricomycetes</taxon>
        <taxon>Polyporales</taxon>
        <taxon>Phanerochaetaceae</taxon>
        <taxon>Phanerochaete</taxon>
    </lineage>
</organism>
<evidence type="ECO:0000256" key="4">
    <source>
        <dbReference type="ARBA" id="ARBA00013127"/>
    </source>
</evidence>
<protein>
    <recommendedName>
        <fullName evidence="4">homogentisate 1,2-dioxygenase</fullName>
        <ecNumber evidence="4">1.13.11.5</ecNumber>
    </recommendedName>
</protein>
<dbReference type="UniPathway" id="UPA00139">
    <property type="reaction ID" value="UER00339"/>
</dbReference>
<evidence type="ECO:0000259" key="11">
    <source>
        <dbReference type="Pfam" id="PF04209"/>
    </source>
</evidence>
<dbReference type="InterPro" id="IPR046451">
    <property type="entry name" value="HgmA_C"/>
</dbReference>
<evidence type="ECO:0000256" key="8">
    <source>
        <dbReference type="ARBA" id="ARBA00023004"/>
    </source>
</evidence>
<comment type="pathway">
    <text evidence="2">Amino-acid degradation; L-phenylalanine degradation; acetoacetate and fumarate from L-phenylalanine: step 4/6.</text>
</comment>
<evidence type="ECO:0000256" key="5">
    <source>
        <dbReference type="ARBA" id="ARBA00022723"/>
    </source>
</evidence>
<evidence type="ECO:0000256" key="2">
    <source>
        <dbReference type="ARBA" id="ARBA00004704"/>
    </source>
</evidence>
<dbReference type="AlphaFoldDB" id="K5VSM2"/>
<dbReference type="Proteomes" id="UP000008370">
    <property type="component" value="Unassembled WGS sequence"/>
</dbReference>
<dbReference type="Gene3D" id="2.60.120.10">
    <property type="entry name" value="Jelly Rolls"/>
    <property type="match status" value="1"/>
</dbReference>
<accession>K5VSM2</accession>
<keyword evidence="5 10" id="KW-0479">Metal-binding</keyword>
<dbReference type="GO" id="GO:0046872">
    <property type="term" value="F:metal ion binding"/>
    <property type="evidence" value="ECO:0007669"/>
    <property type="project" value="UniProtKB-KW"/>
</dbReference>
<keyword evidence="8 10" id="KW-0408">Iron</keyword>
<dbReference type="PANTHER" id="PTHR11056">
    <property type="entry name" value="HOMOGENTISATE 1,2-DIOXYGENASE"/>
    <property type="match status" value="1"/>
</dbReference>
<dbReference type="PANTHER" id="PTHR11056:SF0">
    <property type="entry name" value="HOMOGENTISATE 1,2-DIOXYGENASE"/>
    <property type="match status" value="1"/>
</dbReference>
<dbReference type="SUPFAM" id="SSF51182">
    <property type="entry name" value="RmlC-like cupins"/>
    <property type="match status" value="1"/>
</dbReference>
<dbReference type="Pfam" id="PF04209">
    <property type="entry name" value="HgmA_C"/>
    <property type="match status" value="1"/>
</dbReference>
<feature type="binding site" evidence="10">
    <location>
        <position position="290"/>
    </location>
    <ligand>
        <name>Fe cation</name>
        <dbReference type="ChEBI" id="CHEBI:24875"/>
    </ligand>
</feature>
<evidence type="ECO:0000256" key="10">
    <source>
        <dbReference type="PIRSR" id="PIRSR605708-2"/>
    </source>
</evidence>
<dbReference type="InterPro" id="IPR046452">
    <property type="entry name" value="HgmA_N"/>
</dbReference>
<name>K5VSM2_PHACS</name>
<dbReference type="CDD" id="cd07000">
    <property type="entry name" value="cupin_HGO_N"/>
    <property type="match status" value="1"/>
</dbReference>
<dbReference type="InParanoid" id="K5VSM2"/>
<feature type="binding site" evidence="10">
    <location>
        <position position="325"/>
    </location>
    <ligand>
        <name>homogentisate</name>
        <dbReference type="ChEBI" id="CHEBI:16169"/>
    </ligand>
</feature>
<evidence type="ECO:0000256" key="7">
    <source>
        <dbReference type="ARBA" id="ARBA00023002"/>
    </source>
</evidence>
<evidence type="ECO:0000259" key="12">
    <source>
        <dbReference type="Pfam" id="PF20510"/>
    </source>
</evidence>
<proteinExistence type="inferred from homology"/>
<evidence type="ECO:0000256" key="1">
    <source>
        <dbReference type="ARBA" id="ARBA00001962"/>
    </source>
</evidence>
<dbReference type="Pfam" id="PF20510">
    <property type="entry name" value="HgmA_N"/>
    <property type="match status" value="1"/>
</dbReference>
<dbReference type="EC" id="1.13.11.5" evidence="4"/>
<dbReference type="OrthoDB" id="2798712at2759"/>
<evidence type="ECO:0000256" key="6">
    <source>
        <dbReference type="ARBA" id="ARBA00022964"/>
    </source>
</evidence>
<dbReference type="RefSeq" id="XP_007401822.1">
    <property type="nucleotide sequence ID" value="XM_007401760.1"/>
</dbReference>
<dbReference type="GO" id="GO:0006559">
    <property type="term" value="P:L-phenylalanine catabolic process"/>
    <property type="evidence" value="ECO:0007669"/>
    <property type="project" value="UniProtKB-UniPathway"/>
</dbReference>
<feature type="binding site" evidence="10">
    <location>
        <position position="305"/>
    </location>
    <ligand>
        <name>homogentisate</name>
        <dbReference type="ChEBI" id="CHEBI:16169"/>
    </ligand>
</feature>
<feature type="binding site" evidence="10">
    <location>
        <position position="325"/>
    </location>
    <ligand>
        <name>Fe cation</name>
        <dbReference type="ChEBI" id="CHEBI:24875"/>
    </ligand>
</feature>
<dbReference type="InterPro" id="IPR014710">
    <property type="entry name" value="RmlC-like_jellyroll"/>
</dbReference>
<evidence type="ECO:0000256" key="9">
    <source>
        <dbReference type="PIRSR" id="PIRSR605708-1"/>
    </source>
</evidence>
<dbReference type="GO" id="GO:0006570">
    <property type="term" value="P:tyrosine metabolic process"/>
    <property type="evidence" value="ECO:0007669"/>
    <property type="project" value="InterPro"/>
</dbReference>
<feature type="active site" description="Proton acceptor" evidence="9">
    <location>
        <position position="247"/>
    </location>
</feature>
<dbReference type="KEGG" id="pco:PHACADRAFT_201465"/>
<dbReference type="GO" id="GO:0005737">
    <property type="term" value="C:cytoplasm"/>
    <property type="evidence" value="ECO:0007669"/>
    <property type="project" value="TreeGrafter"/>
</dbReference>
<dbReference type="STRING" id="650164.K5VSM2"/>
<dbReference type="GeneID" id="18911612"/>
<reference evidence="13 14" key="1">
    <citation type="journal article" date="2012" name="BMC Genomics">
        <title>Comparative genomics of the white-rot fungi, Phanerochaete carnosa and P. chrysosporium, to elucidate the genetic basis of the distinct wood types they colonize.</title>
        <authorList>
            <person name="Suzuki H."/>
            <person name="MacDonald J."/>
            <person name="Syed K."/>
            <person name="Salamov A."/>
            <person name="Hori C."/>
            <person name="Aerts A."/>
            <person name="Henrissat B."/>
            <person name="Wiebenga A."/>
            <person name="vanKuyk P.A."/>
            <person name="Barry K."/>
            <person name="Lindquist E."/>
            <person name="LaButti K."/>
            <person name="Lapidus A."/>
            <person name="Lucas S."/>
            <person name="Coutinho P."/>
            <person name="Gong Y."/>
            <person name="Samejima M."/>
            <person name="Mahadevan R."/>
            <person name="Abou-Zaid M."/>
            <person name="de Vries R.P."/>
            <person name="Igarashi K."/>
            <person name="Yadav J.S."/>
            <person name="Grigoriev I.V."/>
            <person name="Master E.R."/>
        </authorList>
    </citation>
    <scope>NUCLEOTIDE SEQUENCE [LARGE SCALE GENOMIC DNA]</scope>
    <source>
        <strain evidence="13 14">HHB-10118-sp</strain>
    </source>
</reference>
<sequence>MCLHFLTFCFSQFYRIHLSVVHQGIVKRKKQNPYLVAKFSLNDPKQSATPACVSWSPDALLTNEAVNFIYGIKMMIENSSLMLQKGIVIHTYACNADMGKEAFVNSDGDFLIVPVQGRLDIQTELGKLMVFPGEIVVVQRGLKWKVTLPDGKAMRYIQEIFGMHYELPELSVISSHRLANPHNFKHLIAQFNVDQTAWEVIYKLGGQLFTCKQDHTPFDVVVWHRNYVPYKYYLDSFISLSSLTQDHVDLSIWTVLMVCSKTLGVSLANFAFMGERWNVTDKTFRPPFFHRNTASKIIGLITGDFEFSDSFKPGALQLETRFGAHGPDNTIFDAASNMVLKPMKVFEGMHIIMFEMSMLMSLTEYAAKDNRCQSYKGGNKGLEAKFLKHKEKIQADLKAAGLALIPGL</sequence>